<dbReference type="EMBL" id="FMAI01000036">
    <property type="protein sequence ID" value="SCB55185.1"/>
    <property type="molecule type" value="Genomic_DNA"/>
</dbReference>
<organism evidence="1 2">
    <name type="scientific">Bradyrhizobium shewense</name>
    <dbReference type="NCBI Taxonomy" id="1761772"/>
    <lineage>
        <taxon>Bacteria</taxon>
        <taxon>Pseudomonadati</taxon>
        <taxon>Pseudomonadota</taxon>
        <taxon>Alphaproteobacteria</taxon>
        <taxon>Hyphomicrobiales</taxon>
        <taxon>Nitrobacteraceae</taxon>
        <taxon>Bradyrhizobium</taxon>
    </lineage>
</organism>
<name>A0A1C3XSL0_9BRAD</name>
<evidence type="ECO:0000313" key="2">
    <source>
        <dbReference type="Proteomes" id="UP000199184"/>
    </source>
</evidence>
<accession>A0A1C3XSL0</accession>
<sequence length="69" mass="7540">MTAAWAVTDIALGTIFVANRKPHQTVTHEQGNAQLRAIAQCWMNAMHGVEGDQVHDGCLASRRSAEPLR</sequence>
<proteinExistence type="predicted"/>
<dbReference type="Proteomes" id="UP000199184">
    <property type="component" value="Unassembled WGS sequence"/>
</dbReference>
<reference evidence="2" key="1">
    <citation type="submission" date="2016-08" db="EMBL/GenBank/DDBJ databases">
        <authorList>
            <person name="Varghese N."/>
            <person name="Submissions Spin"/>
        </authorList>
    </citation>
    <scope>NUCLEOTIDE SEQUENCE [LARGE SCALE GENOMIC DNA]</scope>
    <source>
        <strain evidence="2">ERR11</strain>
    </source>
</reference>
<dbReference type="AlphaFoldDB" id="A0A1C3XSL0"/>
<evidence type="ECO:0000313" key="1">
    <source>
        <dbReference type="EMBL" id="SCB55185.1"/>
    </source>
</evidence>
<keyword evidence="2" id="KW-1185">Reference proteome</keyword>
<gene>
    <name evidence="1" type="ORF">GA0061098_103627</name>
</gene>
<protein>
    <submittedName>
        <fullName evidence="1">Uncharacterized protein</fullName>
    </submittedName>
</protein>